<keyword evidence="5 8" id="KW-0378">Hydrolase</keyword>
<evidence type="ECO:0000313" key="11">
    <source>
        <dbReference type="Proteomes" id="UP001465755"/>
    </source>
</evidence>
<reference evidence="10 11" key="1">
    <citation type="journal article" date="2024" name="Nat. Commun.">
        <title>Phylogenomics reveals the evolutionary origins of lichenization in chlorophyte algae.</title>
        <authorList>
            <person name="Puginier C."/>
            <person name="Libourel C."/>
            <person name="Otte J."/>
            <person name="Skaloud P."/>
            <person name="Haon M."/>
            <person name="Grisel S."/>
            <person name="Petersen M."/>
            <person name="Berrin J.G."/>
            <person name="Delaux P.M."/>
            <person name="Dal Grande F."/>
            <person name="Keller J."/>
        </authorList>
    </citation>
    <scope>NUCLEOTIDE SEQUENCE [LARGE SCALE GENOMIC DNA]</scope>
    <source>
        <strain evidence="10 11">SAG 2036</strain>
    </source>
</reference>
<feature type="domain" description="Protein N-terminal glutamine amidohydrolase alpha beta roll" evidence="9">
    <location>
        <begin position="22"/>
        <end position="198"/>
    </location>
</feature>
<comment type="catalytic activity">
    <reaction evidence="7 8">
        <text>N-terminal L-glutaminyl-[protein] + H2O = N-terminal L-glutamyl-[protein] + NH4(+)</text>
        <dbReference type="Rhea" id="RHEA:50680"/>
        <dbReference type="Rhea" id="RHEA-COMP:12668"/>
        <dbReference type="Rhea" id="RHEA-COMP:12777"/>
        <dbReference type="ChEBI" id="CHEBI:15377"/>
        <dbReference type="ChEBI" id="CHEBI:28938"/>
        <dbReference type="ChEBI" id="CHEBI:64721"/>
        <dbReference type="ChEBI" id="CHEBI:64722"/>
        <dbReference type="EC" id="3.5.1.122"/>
    </reaction>
</comment>
<evidence type="ECO:0000256" key="8">
    <source>
        <dbReference type="RuleBase" id="RU367082"/>
    </source>
</evidence>
<evidence type="ECO:0000256" key="1">
    <source>
        <dbReference type="ARBA" id="ARBA00008985"/>
    </source>
</evidence>
<comment type="caution">
    <text evidence="10">The sequence shown here is derived from an EMBL/GenBank/DDBJ whole genome shotgun (WGS) entry which is preliminary data.</text>
</comment>
<dbReference type="EC" id="3.5.1.122" evidence="3 8"/>
<dbReference type="Gene3D" id="3.10.620.10">
    <property type="entry name" value="Protein N-terminal glutamine amidohydrolase, alpha beta roll"/>
    <property type="match status" value="1"/>
</dbReference>
<dbReference type="GO" id="GO:0005634">
    <property type="term" value="C:nucleus"/>
    <property type="evidence" value="ECO:0007669"/>
    <property type="project" value="TreeGrafter"/>
</dbReference>
<evidence type="ECO:0000259" key="9">
    <source>
        <dbReference type="Pfam" id="PF09764"/>
    </source>
</evidence>
<comment type="similarity">
    <text evidence="1 8">Belongs to the NTAQ1 family.</text>
</comment>
<comment type="subunit">
    <text evidence="2 8">Monomer.</text>
</comment>
<dbReference type="EMBL" id="JALJOQ010000133">
    <property type="protein sequence ID" value="KAK9794949.1"/>
    <property type="molecule type" value="Genomic_DNA"/>
</dbReference>
<dbReference type="InterPro" id="IPR039733">
    <property type="entry name" value="NTAQ1"/>
</dbReference>
<comment type="function">
    <text evidence="8">Mediates the side-chain deamidation of N-terminal glutamine residues to glutamate, an important step in N-end rule pathway of protein degradation. Conversion of the resulting N-terminal glutamine to glutamate renders the protein susceptible to arginylation, polyubiquitination and degradation as specified by the N-end rule. Does not act on substrates with internal or C-terminal glutamine and does not act on non-glutamine residues in any position.</text>
</comment>
<dbReference type="Pfam" id="PF09764">
    <property type="entry name" value="Nt_Gln_amidase"/>
    <property type="match status" value="1"/>
</dbReference>
<dbReference type="GO" id="GO:0005829">
    <property type="term" value="C:cytosol"/>
    <property type="evidence" value="ECO:0007669"/>
    <property type="project" value="TreeGrafter"/>
</dbReference>
<dbReference type="Proteomes" id="UP001465755">
    <property type="component" value="Unassembled WGS sequence"/>
</dbReference>
<dbReference type="InterPro" id="IPR023128">
    <property type="entry name" value="Prot_N_Gln_amidohydro_ab_roll"/>
</dbReference>
<dbReference type="AlphaFoldDB" id="A0AAW1NQR2"/>
<accession>A0AAW1NQR2</accession>
<proteinExistence type="inferred from homology"/>
<sequence length="237" mass="26885">MQTTDNKTATLAEVASKPLWSHTKFYCEENVFLLCRALLQRQNTARLFAVFVSNLSRKVCFWMHSSEQDPSGRGPVVWDYHVFALSFKDAGCPFVWDLDSSLQMPCPAGSYISSALRPELILDSTYHRRYRVVEAHAFLAMFASDRSHMQLPDGSWQAPPPPYPCITSPGGDVMNLPLYLDMSMRESQGAEMMNQRELDCSRGLSRNLCGRRSWLRLATAQAPRTVWEMHGPSESII</sequence>
<evidence type="ECO:0000256" key="5">
    <source>
        <dbReference type="ARBA" id="ARBA00022801"/>
    </source>
</evidence>
<gene>
    <name evidence="10" type="ORF">WJX73_009520</name>
</gene>
<dbReference type="InterPro" id="IPR037132">
    <property type="entry name" value="N_Gln_amidohydro_ab_roll_sf"/>
</dbReference>
<protein>
    <recommendedName>
        <fullName evidence="4 8">Protein N-terminal glutamine amidohydrolase</fullName>
        <ecNumber evidence="3 8">3.5.1.122</ecNumber>
    </recommendedName>
    <alternativeName>
        <fullName evidence="6 8">Protein NH2-terminal glutamine deamidase</fullName>
    </alternativeName>
</protein>
<name>A0AAW1NQR2_9CHLO</name>
<evidence type="ECO:0000256" key="3">
    <source>
        <dbReference type="ARBA" id="ARBA00012718"/>
    </source>
</evidence>
<dbReference type="PANTHER" id="PTHR13035:SF0">
    <property type="entry name" value="PROTEIN N-TERMINAL GLUTAMINE AMIDOHYDROLASE"/>
    <property type="match status" value="1"/>
</dbReference>
<keyword evidence="11" id="KW-1185">Reference proteome</keyword>
<evidence type="ECO:0000256" key="4">
    <source>
        <dbReference type="ARBA" id="ARBA00021247"/>
    </source>
</evidence>
<organism evidence="10 11">
    <name type="scientific">Symbiochloris irregularis</name>
    <dbReference type="NCBI Taxonomy" id="706552"/>
    <lineage>
        <taxon>Eukaryota</taxon>
        <taxon>Viridiplantae</taxon>
        <taxon>Chlorophyta</taxon>
        <taxon>core chlorophytes</taxon>
        <taxon>Trebouxiophyceae</taxon>
        <taxon>Trebouxiales</taxon>
        <taxon>Trebouxiaceae</taxon>
        <taxon>Symbiochloris</taxon>
    </lineage>
</organism>
<dbReference type="PANTHER" id="PTHR13035">
    <property type="entry name" value="PROTEIN N-TERMINAL GLUTAMINE AMIDOHYDROLASE"/>
    <property type="match status" value="1"/>
</dbReference>
<dbReference type="GO" id="GO:0070773">
    <property type="term" value="F:protein-N-terminal glutamine amidohydrolase activity"/>
    <property type="evidence" value="ECO:0007669"/>
    <property type="project" value="UniProtKB-UniRule"/>
</dbReference>
<dbReference type="GO" id="GO:0008418">
    <property type="term" value="F:protein-N-terminal asparagine amidohydrolase activity"/>
    <property type="evidence" value="ECO:0007669"/>
    <property type="project" value="UniProtKB-UniRule"/>
</dbReference>
<evidence type="ECO:0000313" key="10">
    <source>
        <dbReference type="EMBL" id="KAK9794949.1"/>
    </source>
</evidence>
<evidence type="ECO:0000256" key="6">
    <source>
        <dbReference type="ARBA" id="ARBA00029677"/>
    </source>
</evidence>
<evidence type="ECO:0000256" key="2">
    <source>
        <dbReference type="ARBA" id="ARBA00011245"/>
    </source>
</evidence>
<evidence type="ECO:0000256" key="7">
    <source>
        <dbReference type="ARBA" id="ARBA00048768"/>
    </source>
</evidence>